<dbReference type="SUPFAM" id="SSF56112">
    <property type="entry name" value="Protein kinase-like (PK-like)"/>
    <property type="match status" value="1"/>
</dbReference>
<evidence type="ECO:0000313" key="3">
    <source>
        <dbReference type="EMBL" id="KAK8860823.1"/>
    </source>
</evidence>
<comment type="caution">
    <text evidence="3">The sequence shown here is derived from an EMBL/GenBank/DDBJ whole genome shotgun (WGS) entry which is preliminary data.</text>
</comment>
<evidence type="ECO:0000256" key="1">
    <source>
        <dbReference type="SAM" id="MobiDB-lite"/>
    </source>
</evidence>
<protein>
    <recommendedName>
        <fullName evidence="5">EF-hand domain-containing protein</fullName>
    </recommendedName>
</protein>
<organism evidence="3 4">
    <name type="scientific">Tritrichomonas musculus</name>
    <dbReference type="NCBI Taxonomy" id="1915356"/>
    <lineage>
        <taxon>Eukaryota</taxon>
        <taxon>Metamonada</taxon>
        <taxon>Parabasalia</taxon>
        <taxon>Tritrichomonadida</taxon>
        <taxon>Tritrichomonadidae</taxon>
        <taxon>Tritrichomonas</taxon>
    </lineage>
</organism>
<feature type="transmembrane region" description="Helical" evidence="2">
    <location>
        <begin position="12"/>
        <end position="33"/>
    </location>
</feature>
<keyword evidence="2" id="KW-0812">Transmembrane</keyword>
<dbReference type="EMBL" id="JAPFFF010000018">
    <property type="protein sequence ID" value="KAK8860823.1"/>
    <property type="molecule type" value="Genomic_DNA"/>
</dbReference>
<dbReference type="Proteomes" id="UP001470230">
    <property type="component" value="Unassembled WGS sequence"/>
</dbReference>
<keyword evidence="2" id="KW-0472">Membrane</keyword>
<name>A0ABR2ICN6_9EUKA</name>
<sequence>MCEESYSNGSDVYAFAMIVYTIITGMASVIALMKKLQTAKDQKYLKKRWRDAYVSLLERCWAQDDNDGFVNENIDRNEFKKFIDFTDNYQTSFDITKSSIHFNTFIIQDEEEEEEEAKTYAKEAPINSDSARTKRDTNEKHTKSEDKR</sequence>
<evidence type="ECO:0000256" key="2">
    <source>
        <dbReference type="SAM" id="Phobius"/>
    </source>
</evidence>
<keyword evidence="4" id="KW-1185">Reference proteome</keyword>
<accession>A0ABR2ICN6</accession>
<dbReference type="InterPro" id="IPR011009">
    <property type="entry name" value="Kinase-like_dom_sf"/>
</dbReference>
<gene>
    <name evidence="3" type="ORF">M9Y10_012515</name>
</gene>
<feature type="region of interest" description="Disordered" evidence="1">
    <location>
        <begin position="113"/>
        <end position="148"/>
    </location>
</feature>
<evidence type="ECO:0008006" key="5">
    <source>
        <dbReference type="Google" id="ProtNLM"/>
    </source>
</evidence>
<evidence type="ECO:0000313" key="4">
    <source>
        <dbReference type="Proteomes" id="UP001470230"/>
    </source>
</evidence>
<keyword evidence="2" id="KW-1133">Transmembrane helix</keyword>
<reference evidence="3 4" key="1">
    <citation type="submission" date="2024-04" db="EMBL/GenBank/DDBJ databases">
        <title>Tritrichomonas musculus Genome.</title>
        <authorList>
            <person name="Alves-Ferreira E."/>
            <person name="Grigg M."/>
            <person name="Lorenzi H."/>
            <person name="Galac M."/>
        </authorList>
    </citation>
    <scope>NUCLEOTIDE SEQUENCE [LARGE SCALE GENOMIC DNA]</scope>
    <source>
        <strain evidence="3 4">EAF2021</strain>
    </source>
</reference>
<feature type="compositionally biased region" description="Basic and acidic residues" evidence="1">
    <location>
        <begin position="131"/>
        <end position="148"/>
    </location>
</feature>
<dbReference type="Gene3D" id="1.10.510.10">
    <property type="entry name" value="Transferase(Phosphotransferase) domain 1"/>
    <property type="match status" value="1"/>
</dbReference>
<proteinExistence type="predicted"/>